<proteinExistence type="predicted"/>
<organism evidence="2 3">
    <name type="scientific">Asparagus officinalis</name>
    <name type="common">Garden asparagus</name>
    <dbReference type="NCBI Taxonomy" id="4686"/>
    <lineage>
        <taxon>Eukaryota</taxon>
        <taxon>Viridiplantae</taxon>
        <taxon>Streptophyta</taxon>
        <taxon>Embryophyta</taxon>
        <taxon>Tracheophyta</taxon>
        <taxon>Spermatophyta</taxon>
        <taxon>Magnoliopsida</taxon>
        <taxon>Liliopsida</taxon>
        <taxon>Asparagales</taxon>
        <taxon>Asparagaceae</taxon>
        <taxon>Asparagoideae</taxon>
        <taxon>Asparagus</taxon>
    </lineage>
</organism>
<keyword evidence="1" id="KW-0175">Coiled coil</keyword>
<reference evidence="3" key="1">
    <citation type="journal article" date="2017" name="Nat. Commun.">
        <title>The asparagus genome sheds light on the origin and evolution of a young Y chromosome.</title>
        <authorList>
            <person name="Harkess A."/>
            <person name="Zhou J."/>
            <person name="Xu C."/>
            <person name="Bowers J.E."/>
            <person name="Van der Hulst R."/>
            <person name="Ayyampalayam S."/>
            <person name="Mercati F."/>
            <person name="Riccardi P."/>
            <person name="McKain M.R."/>
            <person name="Kakrana A."/>
            <person name="Tang H."/>
            <person name="Ray J."/>
            <person name="Groenendijk J."/>
            <person name="Arikit S."/>
            <person name="Mathioni S.M."/>
            <person name="Nakano M."/>
            <person name="Shan H."/>
            <person name="Telgmann-Rauber A."/>
            <person name="Kanno A."/>
            <person name="Yue Z."/>
            <person name="Chen H."/>
            <person name="Li W."/>
            <person name="Chen Y."/>
            <person name="Xu X."/>
            <person name="Zhang Y."/>
            <person name="Luo S."/>
            <person name="Chen H."/>
            <person name="Gao J."/>
            <person name="Mao Z."/>
            <person name="Pires J.C."/>
            <person name="Luo M."/>
            <person name="Kudrna D."/>
            <person name="Wing R.A."/>
            <person name="Meyers B.C."/>
            <person name="Yi K."/>
            <person name="Kong H."/>
            <person name="Lavrijsen P."/>
            <person name="Sunseri F."/>
            <person name="Falavigna A."/>
            <person name="Ye Y."/>
            <person name="Leebens-Mack J.H."/>
            <person name="Chen G."/>
        </authorList>
    </citation>
    <scope>NUCLEOTIDE SEQUENCE [LARGE SCALE GENOMIC DNA]</scope>
    <source>
        <strain evidence="3">cv. DH0086</strain>
    </source>
</reference>
<feature type="coiled-coil region" evidence="1">
    <location>
        <begin position="72"/>
        <end position="99"/>
    </location>
</feature>
<protein>
    <submittedName>
        <fullName evidence="2">Uncharacterized protein</fullName>
    </submittedName>
</protein>
<dbReference type="AlphaFoldDB" id="A0A5P1E2Y0"/>
<gene>
    <name evidence="2" type="ORF">A4U43_C10F6630</name>
</gene>
<name>A0A5P1E2Y0_ASPOF</name>
<evidence type="ECO:0000313" key="3">
    <source>
        <dbReference type="Proteomes" id="UP000243459"/>
    </source>
</evidence>
<evidence type="ECO:0000256" key="1">
    <source>
        <dbReference type="SAM" id="Coils"/>
    </source>
</evidence>
<dbReference type="EMBL" id="CM007390">
    <property type="protein sequence ID" value="ONK56313.1"/>
    <property type="molecule type" value="Genomic_DNA"/>
</dbReference>
<keyword evidence="3" id="KW-1185">Reference proteome</keyword>
<accession>A0A5P1E2Y0</accession>
<evidence type="ECO:0000313" key="2">
    <source>
        <dbReference type="EMBL" id="ONK56313.1"/>
    </source>
</evidence>
<sequence>MKALVRNEPLIAREKSPMILKQVLVMEPVAALGKELILIEYLGLASKEWVDYEIDNYHKPQTKLVLSVETSMKEAKAIIAKAQANLKATQQQKEEHGIKSSKLVAEWTNKASQLKTE</sequence>
<dbReference type="Proteomes" id="UP000243459">
    <property type="component" value="Chromosome 10"/>
</dbReference>
<dbReference type="Gramene" id="ONK56313">
    <property type="protein sequence ID" value="ONK56313"/>
    <property type="gene ID" value="A4U43_C10F6630"/>
</dbReference>